<dbReference type="GO" id="GO:0020037">
    <property type="term" value="F:heme binding"/>
    <property type="evidence" value="ECO:0007669"/>
    <property type="project" value="InterPro"/>
</dbReference>
<evidence type="ECO:0000313" key="2">
    <source>
        <dbReference type="Proteomes" id="UP000027987"/>
    </source>
</evidence>
<dbReference type="OrthoDB" id="9024187at2"/>
<dbReference type="AlphaFoldDB" id="A0A075K5K2"/>
<dbReference type="GO" id="GO:0019825">
    <property type="term" value="F:oxygen binding"/>
    <property type="evidence" value="ECO:0007669"/>
    <property type="project" value="InterPro"/>
</dbReference>
<dbReference type="Proteomes" id="UP000027987">
    <property type="component" value="Chromosome"/>
</dbReference>
<dbReference type="Gene3D" id="1.10.490.10">
    <property type="entry name" value="Globins"/>
    <property type="match status" value="1"/>
</dbReference>
<reference evidence="1 2" key="1">
    <citation type="submission" date="2014-07" db="EMBL/GenBank/DDBJ databases">
        <title>Complete Genome Sequence of Dyella japonica Strain A8 Isolated from Malaysian Tropical Soil.</title>
        <authorList>
            <person name="Hui R.K.H."/>
            <person name="Chen J.-W."/>
            <person name="Chan K.-G."/>
            <person name="Leung F.C.C."/>
        </authorList>
    </citation>
    <scope>NUCLEOTIDE SEQUENCE [LARGE SCALE GENOMIC DNA]</scope>
    <source>
        <strain evidence="1 2">A8</strain>
    </source>
</reference>
<dbReference type="SUPFAM" id="SSF46458">
    <property type="entry name" value="Globin-like"/>
    <property type="match status" value="1"/>
</dbReference>
<sequence>MSDTFDDLQTSYGRCLQQGKFIARFYEIFMASHPEVPALFKDTDFSKQHIALRRGISAAIAHAGGSTLTKRTMEQVACAHSRGGHAPVPPALYPYWTEALLVAIREHDPAYDLALEQRWRKALEHTMRHFVQRY</sequence>
<dbReference type="KEGG" id="dja:HY57_20270"/>
<protein>
    <submittedName>
        <fullName evidence="1">Uncharacterized protein</fullName>
    </submittedName>
</protein>
<gene>
    <name evidence="1" type="ORF">HY57_20270</name>
</gene>
<evidence type="ECO:0000313" key="1">
    <source>
        <dbReference type="EMBL" id="AIF49429.1"/>
    </source>
</evidence>
<dbReference type="EMBL" id="CP008884">
    <property type="protein sequence ID" value="AIF49429.1"/>
    <property type="molecule type" value="Genomic_DNA"/>
</dbReference>
<organism evidence="1 2">
    <name type="scientific">Dyella japonica A8</name>
    <dbReference type="NCBI Taxonomy" id="1217721"/>
    <lineage>
        <taxon>Bacteria</taxon>
        <taxon>Pseudomonadati</taxon>
        <taxon>Pseudomonadota</taxon>
        <taxon>Gammaproteobacteria</taxon>
        <taxon>Lysobacterales</taxon>
        <taxon>Rhodanobacteraceae</taxon>
        <taxon>Dyella</taxon>
    </lineage>
</organism>
<proteinExistence type="predicted"/>
<dbReference type="HOGENOM" id="CLU_153827_0_0_6"/>
<accession>A0A075K5K2</accession>
<dbReference type="InterPro" id="IPR009050">
    <property type="entry name" value="Globin-like_sf"/>
</dbReference>
<keyword evidence="2" id="KW-1185">Reference proteome</keyword>
<dbReference type="STRING" id="1217721.HY57_20270"/>
<dbReference type="RefSeq" id="WP_019467025.1">
    <property type="nucleotide sequence ID" value="NZ_ALOY01000181.1"/>
</dbReference>
<name>A0A075K5K2_9GAMM</name>
<dbReference type="PATRIC" id="fig|1217721.7.peg.4152"/>
<dbReference type="InterPro" id="IPR012292">
    <property type="entry name" value="Globin/Proto"/>
</dbReference>